<feature type="domain" description="Type II methyltransferase M.TaqI-like" evidence="8">
    <location>
        <begin position="87"/>
        <end position="234"/>
    </location>
</feature>
<name>A0A7C3NGZ1_UNCW3</name>
<dbReference type="InterPro" id="IPR011639">
    <property type="entry name" value="MethylTrfase_TaqI-like_dom"/>
</dbReference>
<keyword evidence="5" id="KW-0680">Restriction system</keyword>
<proteinExistence type="predicted"/>
<comment type="caution">
    <text evidence="9">The sequence shown here is derived from an EMBL/GenBank/DDBJ whole genome shotgun (WGS) entry which is preliminary data.</text>
</comment>
<evidence type="ECO:0000313" key="9">
    <source>
        <dbReference type="EMBL" id="HFK24126.1"/>
    </source>
</evidence>
<evidence type="ECO:0000256" key="7">
    <source>
        <dbReference type="ARBA" id="ARBA00047942"/>
    </source>
</evidence>
<dbReference type="PANTHER" id="PTHR33841">
    <property type="entry name" value="DNA METHYLTRANSFERASE YEEA-RELATED"/>
    <property type="match status" value="1"/>
</dbReference>
<dbReference type="GO" id="GO:0032259">
    <property type="term" value="P:methylation"/>
    <property type="evidence" value="ECO:0007669"/>
    <property type="project" value="UniProtKB-KW"/>
</dbReference>
<comment type="catalytic activity">
    <reaction evidence="7">
        <text>a 2'-deoxyadenosine in DNA + S-adenosyl-L-methionine = an N(6)-methyl-2'-deoxyadenosine in DNA + S-adenosyl-L-homocysteine + H(+)</text>
        <dbReference type="Rhea" id="RHEA:15197"/>
        <dbReference type="Rhea" id="RHEA-COMP:12418"/>
        <dbReference type="Rhea" id="RHEA-COMP:12419"/>
        <dbReference type="ChEBI" id="CHEBI:15378"/>
        <dbReference type="ChEBI" id="CHEBI:57856"/>
        <dbReference type="ChEBI" id="CHEBI:59789"/>
        <dbReference type="ChEBI" id="CHEBI:90615"/>
        <dbReference type="ChEBI" id="CHEBI:90616"/>
        <dbReference type="EC" id="2.1.1.72"/>
    </reaction>
</comment>
<protein>
    <recommendedName>
        <fullName evidence="1">site-specific DNA-methyltransferase (adenine-specific)</fullName>
        <ecNumber evidence="1">2.1.1.72</ecNumber>
    </recommendedName>
</protein>
<sequence length="523" mass="61740">MRTEKVNSLPLYMKVTKKKTNGIVYTPQWIVDFILDNIEYKNNIYDKKIIDPSCGEGNFLIIIIERFLKDCIENNLSLDEIRKALHNNIFGFDIDKNAISKCKTYLNNVTQKYGIDKVEWNVLQIDSLDKNKVKQYFNIFDYVVGNPPYIRIQHLGKERRERIQKDWSFCRNGSTDMYIAFFELGVNLLNETGKLGYITPNTYFKTETAKMLRHYLMENKIIKKIIDFNYHQVFDDVTTYSAITILDKSWRKNKFYYFNGNKESVKYIDEIELSNINSNKWVLASNDILKRIKEIETRGIPLGKIAKIHVGITTLADDFYIFKDPIIKGNKATIKLKDGRTFTIEKDILKPIVKVSILKSPNEEQNRWIIFPYKKIYGKHSIIPESELTNLYPYTYKYFLAIKDRLLLRDKGEKNPVEWYAFGRSQGLDTTWGKKILVSPLSLHPNFIVWEKEEYTFYAGYCIKFEGDLHWLAKQLNSEDMEFYIKYVGRDYQNGYKSYAKSFISNFGIIGYQNEKHKELTLF</sequence>
<dbReference type="EC" id="2.1.1.72" evidence="1"/>
<dbReference type="EMBL" id="DSTT01000005">
    <property type="protein sequence ID" value="HFK24126.1"/>
    <property type="molecule type" value="Genomic_DNA"/>
</dbReference>
<dbReference type="PANTHER" id="PTHR33841:SF6">
    <property type="entry name" value="TYPE II METHYLTRANSFERASE M.HINDII"/>
    <property type="match status" value="1"/>
</dbReference>
<keyword evidence="4" id="KW-0949">S-adenosyl-L-methionine</keyword>
<gene>
    <name evidence="9" type="ORF">ENS15_05705</name>
</gene>
<evidence type="ECO:0000256" key="1">
    <source>
        <dbReference type="ARBA" id="ARBA00011900"/>
    </source>
</evidence>
<keyword evidence="2 9" id="KW-0489">Methyltransferase</keyword>
<dbReference type="Pfam" id="PF07669">
    <property type="entry name" value="Eco57I"/>
    <property type="match status" value="1"/>
</dbReference>
<dbReference type="GO" id="GO:0009007">
    <property type="term" value="F:site-specific DNA-methyltransferase (adenine-specific) activity"/>
    <property type="evidence" value="ECO:0007669"/>
    <property type="project" value="UniProtKB-EC"/>
</dbReference>
<dbReference type="GO" id="GO:0009307">
    <property type="term" value="P:DNA restriction-modification system"/>
    <property type="evidence" value="ECO:0007669"/>
    <property type="project" value="UniProtKB-KW"/>
</dbReference>
<dbReference type="AlphaFoldDB" id="A0A7C3NGZ1"/>
<dbReference type="PROSITE" id="PS00092">
    <property type="entry name" value="N6_MTASE"/>
    <property type="match status" value="1"/>
</dbReference>
<organism evidence="9">
    <name type="scientific">candidate division WOR-3 bacterium</name>
    <dbReference type="NCBI Taxonomy" id="2052148"/>
    <lineage>
        <taxon>Bacteria</taxon>
        <taxon>Bacteria division WOR-3</taxon>
    </lineage>
</organism>
<evidence type="ECO:0000256" key="5">
    <source>
        <dbReference type="ARBA" id="ARBA00022747"/>
    </source>
</evidence>
<evidence type="ECO:0000256" key="3">
    <source>
        <dbReference type="ARBA" id="ARBA00022679"/>
    </source>
</evidence>
<keyword evidence="6" id="KW-0238">DNA-binding</keyword>
<dbReference type="GO" id="GO:0003677">
    <property type="term" value="F:DNA binding"/>
    <property type="evidence" value="ECO:0007669"/>
    <property type="project" value="UniProtKB-KW"/>
</dbReference>
<evidence type="ECO:0000256" key="6">
    <source>
        <dbReference type="ARBA" id="ARBA00023125"/>
    </source>
</evidence>
<evidence type="ECO:0000256" key="4">
    <source>
        <dbReference type="ARBA" id="ARBA00022691"/>
    </source>
</evidence>
<dbReference type="SUPFAM" id="SSF53335">
    <property type="entry name" value="S-adenosyl-L-methionine-dependent methyltransferases"/>
    <property type="match status" value="1"/>
</dbReference>
<accession>A0A7C3NGZ1</accession>
<reference evidence="9" key="1">
    <citation type="journal article" date="2020" name="mSystems">
        <title>Genome- and Community-Level Interaction Insights into Carbon Utilization and Element Cycling Functions of Hydrothermarchaeota in Hydrothermal Sediment.</title>
        <authorList>
            <person name="Zhou Z."/>
            <person name="Liu Y."/>
            <person name="Xu W."/>
            <person name="Pan J."/>
            <person name="Luo Z.H."/>
            <person name="Li M."/>
        </authorList>
    </citation>
    <scope>NUCLEOTIDE SEQUENCE [LARGE SCALE GENOMIC DNA]</scope>
    <source>
        <strain evidence="9">SpSt-464</strain>
    </source>
</reference>
<dbReference type="InterPro" id="IPR002052">
    <property type="entry name" value="DNA_methylase_N6_adenine_CS"/>
</dbReference>
<dbReference type="Gene3D" id="3.40.50.150">
    <property type="entry name" value="Vaccinia Virus protein VP39"/>
    <property type="match status" value="1"/>
</dbReference>
<evidence type="ECO:0000256" key="2">
    <source>
        <dbReference type="ARBA" id="ARBA00022603"/>
    </source>
</evidence>
<dbReference type="PRINTS" id="PR00507">
    <property type="entry name" value="N12N6MTFRASE"/>
</dbReference>
<dbReference type="InterPro" id="IPR029063">
    <property type="entry name" value="SAM-dependent_MTases_sf"/>
</dbReference>
<dbReference type="InterPro" id="IPR050953">
    <property type="entry name" value="N4_N6_ade-DNA_methylase"/>
</dbReference>
<keyword evidence="3 9" id="KW-0808">Transferase</keyword>
<evidence type="ECO:0000259" key="8">
    <source>
        <dbReference type="Pfam" id="PF07669"/>
    </source>
</evidence>